<dbReference type="STRING" id="74649.A0A2P6PQ65"/>
<dbReference type="EMBL" id="PDCK01000044">
    <property type="protein sequence ID" value="PRQ24079.1"/>
    <property type="molecule type" value="Genomic_DNA"/>
</dbReference>
<dbReference type="Proteomes" id="UP000238479">
    <property type="component" value="Chromosome 6"/>
</dbReference>
<dbReference type="Gramene" id="PRQ24079">
    <property type="protein sequence ID" value="PRQ24079"/>
    <property type="gene ID" value="RchiOBHm_Chr6g0268431"/>
</dbReference>
<gene>
    <name evidence="1" type="ORF">RchiOBHm_Chr6g0268431</name>
</gene>
<comment type="caution">
    <text evidence="1">The sequence shown here is derived from an EMBL/GenBank/DDBJ whole genome shotgun (WGS) entry which is preliminary data.</text>
</comment>
<proteinExistence type="predicted"/>
<reference evidence="1 2" key="1">
    <citation type="journal article" date="2018" name="Nat. Genet.">
        <title>The Rosa genome provides new insights in the design of modern roses.</title>
        <authorList>
            <person name="Bendahmane M."/>
        </authorList>
    </citation>
    <scope>NUCLEOTIDE SEQUENCE [LARGE SCALE GENOMIC DNA]</scope>
    <source>
        <strain evidence="2">cv. Old Blush</strain>
    </source>
</reference>
<dbReference type="AlphaFoldDB" id="A0A2P6PQ65"/>
<accession>A0A2P6PQ65</accession>
<protein>
    <submittedName>
        <fullName evidence="1">Putative transcription factor C3H family</fullName>
    </submittedName>
</protein>
<keyword evidence="2" id="KW-1185">Reference proteome</keyword>
<name>A0A2P6PQ65_ROSCH</name>
<organism evidence="1 2">
    <name type="scientific">Rosa chinensis</name>
    <name type="common">China rose</name>
    <dbReference type="NCBI Taxonomy" id="74649"/>
    <lineage>
        <taxon>Eukaryota</taxon>
        <taxon>Viridiplantae</taxon>
        <taxon>Streptophyta</taxon>
        <taxon>Embryophyta</taxon>
        <taxon>Tracheophyta</taxon>
        <taxon>Spermatophyta</taxon>
        <taxon>Magnoliopsida</taxon>
        <taxon>eudicotyledons</taxon>
        <taxon>Gunneridae</taxon>
        <taxon>Pentapetalae</taxon>
        <taxon>rosids</taxon>
        <taxon>fabids</taxon>
        <taxon>Rosales</taxon>
        <taxon>Rosaceae</taxon>
        <taxon>Rosoideae</taxon>
        <taxon>Rosoideae incertae sedis</taxon>
        <taxon>Rosa</taxon>
    </lineage>
</organism>
<sequence length="99" mass="10717">MSFYEPCPYGLSCRFLGTHKNGVADGDVNACRRSSEMNGLSKNVQKLVWKNKMKFTKADAKLKALGLMGHANSKIIAMSKENGLVVSKNCDVTDGNGCS</sequence>
<evidence type="ECO:0000313" key="2">
    <source>
        <dbReference type="Proteomes" id="UP000238479"/>
    </source>
</evidence>
<evidence type="ECO:0000313" key="1">
    <source>
        <dbReference type="EMBL" id="PRQ24079.1"/>
    </source>
</evidence>